<reference evidence="8 9" key="1">
    <citation type="submission" date="2022-01" db="EMBL/GenBank/DDBJ databases">
        <title>Nocardioides sp. nov., an actinomycete isolated from mining soil.</title>
        <authorList>
            <person name="Liu L."/>
        </authorList>
    </citation>
    <scope>NUCLEOTIDE SEQUENCE [LARGE SCALE GENOMIC DNA]</scope>
    <source>
        <strain evidence="8 9">KLBMP 9356</strain>
    </source>
</reference>
<feature type="domain" description="ABC3 transporter permease C-terminal" evidence="7">
    <location>
        <begin position="319"/>
        <end position="439"/>
    </location>
</feature>
<feature type="transmembrane region" description="Helical" evidence="6">
    <location>
        <begin position="224"/>
        <end position="245"/>
    </location>
</feature>
<evidence type="ECO:0000256" key="2">
    <source>
        <dbReference type="ARBA" id="ARBA00022475"/>
    </source>
</evidence>
<protein>
    <recommendedName>
        <fullName evidence="7">ABC3 transporter permease C-terminal domain-containing protein</fullName>
    </recommendedName>
</protein>
<evidence type="ECO:0000256" key="5">
    <source>
        <dbReference type="ARBA" id="ARBA00023136"/>
    </source>
</evidence>
<keyword evidence="9" id="KW-1185">Reference proteome</keyword>
<proteinExistence type="predicted"/>
<feature type="transmembrane region" description="Helical" evidence="6">
    <location>
        <begin position="188"/>
        <end position="212"/>
    </location>
</feature>
<evidence type="ECO:0000313" key="9">
    <source>
        <dbReference type="Proteomes" id="UP001201161"/>
    </source>
</evidence>
<dbReference type="Proteomes" id="UP001201161">
    <property type="component" value="Unassembled WGS sequence"/>
</dbReference>
<dbReference type="InterPro" id="IPR003838">
    <property type="entry name" value="ABC3_permease_C"/>
</dbReference>
<keyword evidence="2" id="KW-1003">Cell membrane</keyword>
<accession>A0ABS9HA82</accession>
<dbReference type="RefSeq" id="WP_236401872.1">
    <property type="nucleotide sequence ID" value="NZ_JAKJHZ010000007.1"/>
</dbReference>
<organism evidence="8 9">
    <name type="scientific">Nocardioides potassii</name>
    <dbReference type="NCBI Taxonomy" id="2911371"/>
    <lineage>
        <taxon>Bacteria</taxon>
        <taxon>Bacillati</taxon>
        <taxon>Actinomycetota</taxon>
        <taxon>Actinomycetes</taxon>
        <taxon>Propionibacteriales</taxon>
        <taxon>Nocardioidaceae</taxon>
        <taxon>Nocardioides</taxon>
    </lineage>
</organism>
<feature type="transmembrane region" description="Helical" evidence="6">
    <location>
        <begin position="146"/>
        <end position="167"/>
    </location>
</feature>
<keyword evidence="4 6" id="KW-1133">Transmembrane helix</keyword>
<comment type="caution">
    <text evidence="8">The sequence shown here is derived from an EMBL/GenBank/DDBJ whole genome shotgun (WGS) entry which is preliminary data.</text>
</comment>
<name>A0ABS9HA82_9ACTN</name>
<evidence type="ECO:0000256" key="4">
    <source>
        <dbReference type="ARBA" id="ARBA00022989"/>
    </source>
</evidence>
<dbReference type="Pfam" id="PF02687">
    <property type="entry name" value="FtsX"/>
    <property type="match status" value="2"/>
</dbReference>
<feature type="transmembrane region" description="Helical" evidence="6">
    <location>
        <begin position="280"/>
        <end position="299"/>
    </location>
</feature>
<feature type="transmembrane region" description="Helical" evidence="6">
    <location>
        <begin position="29"/>
        <end position="54"/>
    </location>
</feature>
<gene>
    <name evidence="8" type="ORF">L2K70_10925</name>
</gene>
<feature type="transmembrane region" description="Helical" evidence="6">
    <location>
        <begin position="319"/>
        <end position="341"/>
    </location>
</feature>
<feature type="transmembrane region" description="Helical" evidence="6">
    <location>
        <begin position="362"/>
        <end position="385"/>
    </location>
</feature>
<evidence type="ECO:0000313" key="8">
    <source>
        <dbReference type="EMBL" id="MCF6378115.1"/>
    </source>
</evidence>
<evidence type="ECO:0000256" key="3">
    <source>
        <dbReference type="ARBA" id="ARBA00022692"/>
    </source>
</evidence>
<dbReference type="EMBL" id="JAKJHZ010000007">
    <property type="protein sequence ID" value="MCF6378115.1"/>
    <property type="molecule type" value="Genomic_DNA"/>
</dbReference>
<evidence type="ECO:0000256" key="1">
    <source>
        <dbReference type="ARBA" id="ARBA00004651"/>
    </source>
</evidence>
<sequence length="454" mass="46385">MLLLAFLTAAISPANGPYASDLLNLDAMRPAVIAALVAFVSVLLVLLAQCARIGGPDRDRRLAAFRLAGASPSDITRIVAADAFLSSSLGTVLGLITAQALKAPLGRLLSGRGTYTTETKIGSDSVRVDTVTGTVSLLPLDVPTPAVAIVVTAVAIPCAVAAIAHAAQWRVLSGPFEVARRSTGQAAWRAPLVTFVVGVGGLMTFSVARSILGITADQSSGQALSVGILALLAIVGMLLGTASIAQVIGQFVARRTGIPSLLIAGRRLAANPYTSSRVNAVLLSVATVAGFVLGTGEYLRVVMSVEDTGYVEILGTVRVALLIAFGVAALGVLVTCGESVVASRKSLSALIATGVPRRTLRAGLLLEAIIPLVLMLPVAVAAGIVSARGVLGTSDAKSYGSVANETIVVVPVPVPWQTGLLTVVAAWLVVLVVAWVATKFVDAAAHPSELRTMA</sequence>
<evidence type="ECO:0000256" key="6">
    <source>
        <dbReference type="SAM" id="Phobius"/>
    </source>
</evidence>
<feature type="transmembrane region" description="Helical" evidence="6">
    <location>
        <begin position="420"/>
        <end position="441"/>
    </location>
</feature>
<evidence type="ECO:0000259" key="7">
    <source>
        <dbReference type="Pfam" id="PF02687"/>
    </source>
</evidence>
<feature type="transmembrane region" description="Helical" evidence="6">
    <location>
        <begin position="75"/>
        <end position="101"/>
    </location>
</feature>
<keyword evidence="3 6" id="KW-0812">Transmembrane</keyword>
<feature type="domain" description="ABC3 transporter permease C-terminal" evidence="7">
    <location>
        <begin position="32"/>
        <end position="161"/>
    </location>
</feature>
<keyword evidence="5 6" id="KW-0472">Membrane</keyword>
<comment type="subcellular location">
    <subcellularLocation>
        <location evidence="1">Cell membrane</location>
        <topology evidence="1">Multi-pass membrane protein</topology>
    </subcellularLocation>
</comment>